<dbReference type="Proteomes" id="UP000824120">
    <property type="component" value="Chromosome 9"/>
</dbReference>
<proteinExistence type="predicted"/>
<dbReference type="PANTHER" id="PTHR33710:SF54">
    <property type="entry name" value="NON-LTR RETROELEMENT REVERSE TRANSCRIPTASE"/>
    <property type="match status" value="1"/>
</dbReference>
<sequence length="486" mass="56681">MQFPSRPKIIPVNCNSNTTEDNNDDYRVVNYEEEYDPDQLEEHEVANETTAHLLKAFGSTMNYDCQDETTSNSEGRSISTQGALDRLQKLKDYYNLSMIAIFEPKTNKHQLNYYKINLAWTMLLPIPTVRSSYFRTKMLTVKFWIKMNNSLADFLPPHFVYAKYKDHMRRDLWDKMLQFSRSDKPWCTIGDFNVINDIDEKMGGLPYNMNKNFEFINVIEACGLTDLGFHGQKFTWCNHRDGEARIWKRLDRAMVNDKWTTGSDHCPLLSKSVDKNTNTSKYFKFLYFWVDNPKFLDIVKACWERPDEGNEYGEIFNSVKEYEEKVKSVEADIINENNKEYRTKFNKINAQCIIYLKIEQSTLKQKTQLQWFKDGDANTKYLHAIIRGRRSKLFIHKISDDHGNTIKGDENIAKAACCHFEKIFTGEDNLINEEVLRCIPSMITEYQNQKLQAMPTKDELKQAISSMSANSAAVPDGMSGIFFHSN</sequence>
<dbReference type="Gene3D" id="3.60.10.10">
    <property type="entry name" value="Endonuclease/exonuclease/phosphatase"/>
    <property type="match status" value="1"/>
</dbReference>
<gene>
    <name evidence="1" type="ORF">H5410_047174</name>
</gene>
<name>A0A9J5XHI9_SOLCO</name>
<comment type="caution">
    <text evidence="1">The sequence shown here is derived from an EMBL/GenBank/DDBJ whole genome shotgun (WGS) entry which is preliminary data.</text>
</comment>
<reference evidence="1 2" key="1">
    <citation type="submission" date="2020-09" db="EMBL/GenBank/DDBJ databases">
        <title>De no assembly of potato wild relative species, Solanum commersonii.</title>
        <authorList>
            <person name="Cho K."/>
        </authorList>
    </citation>
    <scope>NUCLEOTIDE SEQUENCE [LARGE SCALE GENOMIC DNA]</scope>
    <source>
        <strain evidence="1">LZ3.2</strain>
        <tissue evidence="1">Leaf</tissue>
    </source>
</reference>
<protein>
    <submittedName>
        <fullName evidence="1">Uncharacterized protein</fullName>
    </submittedName>
</protein>
<dbReference type="EMBL" id="JACXVP010000009">
    <property type="protein sequence ID" value="KAG5586740.1"/>
    <property type="molecule type" value="Genomic_DNA"/>
</dbReference>
<dbReference type="OrthoDB" id="1194645at2759"/>
<accession>A0A9J5XHI9</accession>
<evidence type="ECO:0000313" key="2">
    <source>
        <dbReference type="Proteomes" id="UP000824120"/>
    </source>
</evidence>
<keyword evidence="2" id="KW-1185">Reference proteome</keyword>
<dbReference type="InterPro" id="IPR036691">
    <property type="entry name" value="Endo/exonu/phosph_ase_sf"/>
</dbReference>
<evidence type="ECO:0000313" key="1">
    <source>
        <dbReference type="EMBL" id="KAG5586740.1"/>
    </source>
</evidence>
<organism evidence="1 2">
    <name type="scientific">Solanum commersonii</name>
    <name type="common">Commerson's wild potato</name>
    <name type="synonym">Commerson's nightshade</name>
    <dbReference type="NCBI Taxonomy" id="4109"/>
    <lineage>
        <taxon>Eukaryota</taxon>
        <taxon>Viridiplantae</taxon>
        <taxon>Streptophyta</taxon>
        <taxon>Embryophyta</taxon>
        <taxon>Tracheophyta</taxon>
        <taxon>Spermatophyta</taxon>
        <taxon>Magnoliopsida</taxon>
        <taxon>eudicotyledons</taxon>
        <taxon>Gunneridae</taxon>
        <taxon>Pentapetalae</taxon>
        <taxon>asterids</taxon>
        <taxon>lamiids</taxon>
        <taxon>Solanales</taxon>
        <taxon>Solanaceae</taxon>
        <taxon>Solanoideae</taxon>
        <taxon>Solaneae</taxon>
        <taxon>Solanum</taxon>
    </lineage>
</organism>
<dbReference type="AlphaFoldDB" id="A0A9J5XHI9"/>
<dbReference type="PANTHER" id="PTHR33710">
    <property type="entry name" value="BNAC02G09200D PROTEIN"/>
    <property type="match status" value="1"/>
</dbReference>
<dbReference type="SUPFAM" id="SSF56219">
    <property type="entry name" value="DNase I-like"/>
    <property type="match status" value="1"/>
</dbReference>